<name>A0ABS2LEI2_9CELL</name>
<keyword evidence="2" id="KW-1185">Reference proteome</keyword>
<comment type="caution">
    <text evidence="1">The sequence shown here is derived from an EMBL/GenBank/DDBJ whole genome shotgun (WGS) entry which is preliminary data.</text>
</comment>
<accession>A0ABS2LEI2</accession>
<dbReference type="RefSeq" id="WP_205306864.1">
    <property type="nucleotide sequence ID" value="NZ_BAAAVF010000012.1"/>
</dbReference>
<dbReference type="Proteomes" id="UP000698059">
    <property type="component" value="Unassembled WGS sequence"/>
</dbReference>
<dbReference type="EMBL" id="JAFBBO010000001">
    <property type="protein sequence ID" value="MBM7478836.1"/>
    <property type="molecule type" value="Genomic_DNA"/>
</dbReference>
<gene>
    <name evidence="1" type="ORF">JOD49_001756</name>
</gene>
<protein>
    <recommendedName>
        <fullName evidence="3">DUF4240 domain-containing protein</fullName>
    </recommendedName>
</protein>
<reference evidence="1 2" key="1">
    <citation type="submission" date="2021-01" db="EMBL/GenBank/DDBJ databases">
        <title>Sequencing the genomes of 1000 actinobacteria strains.</title>
        <authorList>
            <person name="Klenk H.-P."/>
        </authorList>
    </citation>
    <scope>NUCLEOTIDE SEQUENCE [LARGE SCALE GENOMIC DNA]</scope>
    <source>
        <strain evidence="1 2">DSM 46000</strain>
    </source>
</reference>
<evidence type="ECO:0008006" key="3">
    <source>
        <dbReference type="Google" id="ProtNLM"/>
    </source>
</evidence>
<sequence>MALFGSLFRKKSDPSTWDELWTVLAAYGVRVTPSSTQAWLRAAATMDPKMLAKAKDQLERAYDLLDTEAAARFAGEIPFTGPDRPFARRRFLRTVDAVIVAGPDAVARVVADPSYLRSYDSSPAVAPYETPDPEGYLADRWDVERWKDPLNRMIWKDVLVSLGTRREKSWPSLAGDPAAQMFHLDPEYGWVDVDASSIAAEQGAPVEARDGWTGAGIEASRRLHAALGRPLERPDVLGLVAVVVLSQAEWDDEAEDGDEDDVREGVLNVGIDRSATELDIALSDAECAITDQSERVALLVRRAAHALLAFDLPFTGAQAAALGELAGPRESARR</sequence>
<evidence type="ECO:0000313" key="1">
    <source>
        <dbReference type="EMBL" id="MBM7478836.1"/>
    </source>
</evidence>
<proteinExistence type="predicted"/>
<organism evidence="1 2">
    <name type="scientific">Oerskovia jenensis</name>
    <dbReference type="NCBI Taxonomy" id="162169"/>
    <lineage>
        <taxon>Bacteria</taxon>
        <taxon>Bacillati</taxon>
        <taxon>Actinomycetota</taxon>
        <taxon>Actinomycetes</taxon>
        <taxon>Micrococcales</taxon>
        <taxon>Cellulomonadaceae</taxon>
        <taxon>Oerskovia</taxon>
    </lineage>
</organism>
<evidence type="ECO:0000313" key="2">
    <source>
        <dbReference type="Proteomes" id="UP000698059"/>
    </source>
</evidence>